<evidence type="ECO:0000313" key="5">
    <source>
        <dbReference type="EMBL" id="NEW06549.1"/>
    </source>
</evidence>
<dbReference type="InterPro" id="IPR025110">
    <property type="entry name" value="AMP-bd_C"/>
</dbReference>
<dbReference type="AlphaFoldDB" id="A0A6G3ZY89"/>
<dbReference type="Gene3D" id="2.30.38.10">
    <property type="entry name" value="Luciferase, Domain 3"/>
    <property type="match status" value="1"/>
</dbReference>
<reference evidence="5" key="1">
    <citation type="submission" date="2020-02" db="EMBL/GenBank/DDBJ databases">
        <authorList>
            <person name="Shen X.-R."/>
            <person name="Zhang Y.-X."/>
        </authorList>
    </citation>
    <scope>NUCLEOTIDE SEQUENCE</scope>
    <source>
        <strain evidence="5">SYP-B3998</strain>
    </source>
</reference>
<dbReference type="PANTHER" id="PTHR43767:SF9">
    <property type="entry name" value="LONG-CHAIN-FATTY-ACID--COA LIGASE"/>
    <property type="match status" value="1"/>
</dbReference>
<dbReference type="GO" id="GO:0016877">
    <property type="term" value="F:ligase activity, forming carbon-sulfur bonds"/>
    <property type="evidence" value="ECO:0007669"/>
    <property type="project" value="UniProtKB-ARBA"/>
</dbReference>
<dbReference type="InterPro" id="IPR045851">
    <property type="entry name" value="AMP-bd_C_sf"/>
</dbReference>
<sequence length="559" mass="62838">MSSAKPWLRHYPNEVAPTYEYPKYNLARILMNSAKKFPDRAALYFMGKTLRYKELLEASYRFANGLKALGVKPGDRVAIMLPNCPSAIIAYFGTLMMGGIVVQTSPLYMERELVHQLSDSGATVIVTLDLLFDRVQKARGKTLVQHVIVTSIKDYLPFPKNVLYPVKMKKEGFKRSLAYSANVLSFKKLLRSSSASPVCVEVDAENDLALLQYTGGTTGISKGVMLTHFNMVANTYQTSHWCYKVRLGEERFLGALPCFHVFGLTVLLNQSIFRAGMLILIPKFDIDLILSTIHELKPTIFPGAPTMYVALINHKRMKEVDISSINVCVSGSSPLPLEVQERFEELTGGRLIEGYGLTETSPVTHANPIWGYRKIGTIGIPFPDTDAKVVNSDTGVEMQEGEIGELIIRGPQVMKGYWNREHETSLTIRDGWLYTGDMARMDVDGFFAIVDRKKDLIIAGGFNIYPREIEEILYEHPAIQEAVVAGVPDQYRGETVKAFVVLKAGETLTENELERWCRERLAAFKVPRKIEFRTSLPKTMVGKVLRRQLLEEEKMNASS</sequence>
<feature type="domain" description="AMP-binding enzyme C-terminal" evidence="4">
    <location>
        <begin position="468"/>
        <end position="543"/>
    </location>
</feature>
<dbReference type="Pfam" id="PF13193">
    <property type="entry name" value="AMP-binding_C"/>
    <property type="match status" value="1"/>
</dbReference>
<dbReference type="FunFam" id="3.30.300.30:FF:000008">
    <property type="entry name" value="2,3-dihydroxybenzoate-AMP ligase"/>
    <property type="match status" value="1"/>
</dbReference>
<accession>A0A6G3ZY89</accession>
<evidence type="ECO:0000256" key="2">
    <source>
        <dbReference type="ARBA" id="ARBA00022598"/>
    </source>
</evidence>
<dbReference type="PANTHER" id="PTHR43767">
    <property type="entry name" value="LONG-CHAIN-FATTY-ACID--COA LIGASE"/>
    <property type="match status" value="1"/>
</dbReference>
<evidence type="ECO:0000256" key="1">
    <source>
        <dbReference type="ARBA" id="ARBA00006432"/>
    </source>
</evidence>
<feature type="domain" description="AMP-dependent synthetase/ligase" evidence="3">
    <location>
        <begin position="32"/>
        <end position="418"/>
    </location>
</feature>
<dbReference type="InterPro" id="IPR000873">
    <property type="entry name" value="AMP-dep_synth/lig_dom"/>
</dbReference>
<protein>
    <submittedName>
        <fullName evidence="5">Long-chain fatty acid--CoA ligase</fullName>
    </submittedName>
</protein>
<evidence type="ECO:0000259" key="3">
    <source>
        <dbReference type="Pfam" id="PF00501"/>
    </source>
</evidence>
<dbReference type="EMBL" id="JAAIKC010000003">
    <property type="protein sequence ID" value="NEW06549.1"/>
    <property type="molecule type" value="Genomic_DNA"/>
</dbReference>
<dbReference type="Gene3D" id="3.40.50.980">
    <property type="match status" value="2"/>
</dbReference>
<comment type="similarity">
    <text evidence="1">Belongs to the ATP-dependent AMP-binding enzyme family.</text>
</comment>
<dbReference type="PROSITE" id="PS00455">
    <property type="entry name" value="AMP_BINDING"/>
    <property type="match status" value="1"/>
</dbReference>
<dbReference type="Pfam" id="PF00501">
    <property type="entry name" value="AMP-binding"/>
    <property type="match status" value="1"/>
</dbReference>
<gene>
    <name evidence="5" type="ORF">GK047_11050</name>
</gene>
<organism evidence="5">
    <name type="scientific">Paenibacillus sp. SYP-B3998</name>
    <dbReference type="NCBI Taxonomy" id="2678564"/>
    <lineage>
        <taxon>Bacteria</taxon>
        <taxon>Bacillati</taxon>
        <taxon>Bacillota</taxon>
        <taxon>Bacilli</taxon>
        <taxon>Bacillales</taxon>
        <taxon>Paenibacillaceae</taxon>
        <taxon>Paenibacillus</taxon>
    </lineage>
</organism>
<comment type="caution">
    <text evidence="5">The sequence shown here is derived from an EMBL/GenBank/DDBJ whole genome shotgun (WGS) entry which is preliminary data.</text>
</comment>
<proteinExistence type="inferred from homology"/>
<dbReference type="InterPro" id="IPR050237">
    <property type="entry name" value="ATP-dep_AMP-bd_enzyme"/>
</dbReference>
<dbReference type="RefSeq" id="WP_163945770.1">
    <property type="nucleotide sequence ID" value="NZ_JAAIKC010000003.1"/>
</dbReference>
<keyword evidence="2 5" id="KW-0436">Ligase</keyword>
<evidence type="ECO:0000259" key="4">
    <source>
        <dbReference type="Pfam" id="PF13193"/>
    </source>
</evidence>
<dbReference type="Gene3D" id="3.30.300.30">
    <property type="match status" value="1"/>
</dbReference>
<dbReference type="FunFam" id="3.40.50.12780:FF:000003">
    <property type="entry name" value="Long-chain-fatty-acid--CoA ligase FadD"/>
    <property type="match status" value="1"/>
</dbReference>
<dbReference type="SUPFAM" id="SSF56801">
    <property type="entry name" value="Acetyl-CoA synthetase-like"/>
    <property type="match status" value="1"/>
</dbReference>
<dbReference type="InterPro" id="IPR020845">
    <property type="entry name" value="AMP-binding_CS"/>
</dbReference>
<name>A0A6G3ZY89_9BACL</name>
<dbReference type="CDD" id="cd05936">
    <property type="entry name" value="FC-FACS_FadD_like"/>
    <property type="match status" value="1"/>
</dbReference>